<reference evidence="2 3" key="1">
    <citation type="submission" date="2018-03" db="EMBL/GenBank/DDBJ databases">
        <title>The ancient ancestry and fast evolution of plastids.</title>
        <authorList>
            <person name="Moore K.R."/>
            <person name="Magnabosco C."/>
            <person name="Momper L."/>
            <person name="Gold D.A."/>
            <person name="Bosak T."/>
            <person name="Fournier G.P."/>
        </authorList>
    </citation>
    <scope>NUCLEOTIDE SEQUENCE [LARGE SCALE GENOMIC DNA]</scope>
    <source>
        <strain evidence="2 3">CCALA 015</strain>
    </source>
</reference>
<dbReference type="Gene3D" id="2.40.128.130">
    <property type="entry name" value="Autotransporter beta-domain"/>
    <property type="match status" value="1"/>
</dbReference>
<dbReference type="InterPro" id="IPR005546">
    <property type="entry name" value="Autotransporte_beta"/>
</dbReference>
<evidence type="ECO:0000259" key="1">
    <source>
        <dbReference type="PROSITE" id="PS51208"/>
    </source>
</evidence>
<protein>
    <recommendedName>
        <fullName evidence="1">Autotransporter domain-containing protein</fullName>
    </recommendedName>
</protein>
<dbReference type="InterPro" id="IPR036709">
    <property type="entry name" value="Autotransporte_beta_dom_sf"/>
</dbReference>
<name>A0ABX5F5Z6_9CHRO</name>
<proteinExistence type="predicted"/>
<dbReference type="Proteomes" id="UP000238218">
    <property type="component" value="Unassembled WGS sequence"/>
</dbReference>
<sequence>MLGKMLGISPWIVHGLLSILPLAGMGLPARADTTTTIGANGVQYQIDFDFFQAPDLPSGIDPRVKSTAWWGSQPNADAAAALLQSPLGAAYGYRPLQVRGTWDLCYWDGANAGTRCIGRTTDLLILNYQAVPTSQNPNVSSAASSILANSPGPQQPAAAGLGQGVAAYVVTGTAGVPTVIGATSNADFNGVLAAVNALPTQAAVNQSFQQVIAEPYASQVSIGLETLERFRRDALDLALSTRKLSFGSEGDSRRWALMLEASNTQASLRGTGGLASLDYRIFQSTYGLEYRLSSDWRVGGVFGYGTSGLSNYQFSNVRIDADTYSGAVYGLYSPGPAWKIAALAGYSSFQNRSNRPIQFGTIDRTAQARWAGNGLTLALTSEYDWVLNPAKPAAGDRDSPPAPQRDAIRLKPRALVSYARYSQGAINETGADSLNLAVNSHTADSLVLGLGGTLEVPIRLSKQSRLIPRLSIGYAYDVMGNADEEHQLTASFAQVPEPGSLTLLGQNRGASALDVGLNVEYEASESLSLYADVGGSFWSNGNEISYGGGVRWRFGGAPAGGGGAVSP</sequence>
<feature type="domain" description="Autotransporter" evidence="1">
    <location>
        <begin position="250"/>
        <end position="554"/>
    </location>
</feature>
<comment type="caution">
    <text evidence="2">The sequence shown here is derived from an EMBL/GenBank/DDBJ whole genome shotgun (WGS) entry which is preliminary data.</text>
</comment>
<dbReference type="Pfam" id="PF03797">
    <property type="entry name" value="Autotransporter"/>
    <property type="match status" value="1"/>
</dbReference>
<dbReference type="PROSITE" id="PS51208">
    <property type="entry name" value="AUTOTRANSPORTER"/>
    <property type="match status" value="1"/>
</dbReference>
<dbReference type="SMART" id="SM00869">
    <property type="entry name" value="Autotransporter"/>
    <property type="match status" value="1"/>
</dbReference>
<keyword evidence="3" id="KW-1185">Reference proteome</keyword>
<accession>A0ABX5F5Z6</accession>
<gene>
    <name evidence="2" type="ORF">C7B81_12735</name>
</gene>
<dbReference type="SUPFAM" id="SSF103515">
    <property type="entry name" value="Autotransporter"/>
    <property type="match status" value="1"/>
</dbReference>
<evidence type="ECO:0000313" key="3">
    <source>
        <dbReference type="Proteomes" id="UP000238218"/>
    </source>
</evidence>
<evidence type="ECO:0000313" key="2">
    <source>
        <dbReference type="EMBL" id="PSB36788.1"/>
    </source>
</evidence>
<organism evidence="2 3">
    <name type="scientific">Aphanothece cf. minutissima CCALA 015</name>
    <dbReference type="NCBI Taxonomy" id="2107695"/>
    <lineage>
        <taxon>Bacteria</taxon>
        <taxon>Bacillati</taxon>
        <taxon>Cyanobacteriota</taxon>
        <taxon>Cyanophyceae</taxon>
        <taxon>Oscillatoriophycideae</taxon>
        <taxon>Chroococcales</taxon>
        <taxon>Aphanothecaceae</taxon>
        <taxon>Aphanothece</taxon>
    </lineage>
</organism>
<dbReference type="EMBL" id="PVWP01000008">
    <property type="protein sequence ID" value="PSB36788.1"/>
    <property type="molecule type" value="Genomic_DNA"/>
</dbReference>